<keyword evidence="5 6" id="KW-0378">Hydrolase</keyword>
<dbReference type="InterPro" id="IPR020084">
    <property type="entry name" value="NUDIX_hydrolase_CS"/>
</dbReference>
<dbReference type="GO" id="GO:0004787">
    <property type="term" value="F:thiamine diphosphate phosphatase activity"/>
    <property type="evidence" value="ECO:0007669"/>
    <property type="project" value="InterPro"/>
</dbReference>
<sequence>MQKLETPSDGRPRVTVAAVIERDGRFLCVEERAGVSSELVINQPAGHVEAAESVVDAAVRETLEETGWRLVPEAVTGIYLWRHLESGRSFLRIAISGRAEAPEGEVRLDEGIERALWLSRDELLRERSRHRSPLVLRTVEDYLRGERHPLSLLKPVLG</sequence>
<evidence type="ECO:0000256" key="1">
    <source>
        <dbReference type="ARBA" id="ARBA00001946"/>
    </source>
</evidence>
<dbReference type="RefSeq" id="WP_017364556.1">
    <property type="nucleotide sequence ID" value="NZ_OX458332.1"/>
</dbReference>
<dbReference type="PANTHER" id="PTHR43222">
    <property type="entry name" value="NUDIX HYDROLASE 23"/>
    <property type="match status" value="1"/>
</dbReference>
<dbReference type="GO" id="GO:0017110">
    <property type="term" value="F:nucleoside diphosphate phosphatase activity"/>
    <property type="evidence" value="ECO:0007669"/>
    <property type="project" value="InterPro"/>
</dbReference>
<dbReference type="InterPro" id="IPR033713">
    <property type="entry name" value="NudJ"/>
</dbReference>
<accession>A0AA35XW02</accession>
<dbReference type="InterPro" id="IPR015797">
    <property type="entry name" value="NUDIX_hydrolase-like_dom_sf"/>
</dbReference>
<dbReference type="Gene3D" id="3.90.79.10">
    <property type="entry name" value="Nucleoside Triphosphate Pyrophosphohydrolase"/>
    <property type="match status" value="1"/>
</dbReference>
<evidence type="ECO:0000256" key="2">
    <source>
        <dbReference type="ARBA" id="ARBA00007608"/>
    </source>
</evidence>
<reference evidence="8" key="1">
    <citation type="submission" date="2023-03" db="EMBL/GenBank/DDBJ databases">
        <authorList>
            <person name="Pearce D."/>
        </authorList>
    </citation>
    <scope>NUCLEOTIDE SEQUENCE</scope>
    <source>
        <strain evidence="8">Mc</strain>
    </source>
</reference>
<evidence type="ECO:0000313" key="8">
    <source>
        <dbReference type="EMBL" id="CAI8869755.1"/>
    </source>
</evidence>
<dbReference type="AlphaFoldDB" id="A0AA35XW02"/>
<dbReference type="EMBL" id="OX458332">
    <property type="protein sequence ID" value="CAI8869755.1"/>
    <property type="molecule type" value="Genomic_DNA"/>
</dbReference>
<proteinExistence type="inferred from homology"/>
<evidence type="ECO:0000256" key="5">
    <source>
        <dbReference type="ARBA" id="ARBA00022801"/>
    </source>
</evidence>
<evidence type="ECO:0000256" key="6">
    <source>
        <dbReference type="RuleBase" id="RU364043"/>
    </source>
</evidence>
<dbReference type="PROSITE" id="PS00893">
    <property type="entry name" value="NUDIX_BOX"/>
    <property type="match status" value="1"/>
</dbReference>
<name>A0AA35XW02_METCP</name>
<dbReference type="CDD" id="cd03675">
    <property type="entry name" value="NUDIX_Hydrolase"/>
    <property type="match status" value="1"/>
</dbReference>
<evidence type="ECO:0000256" key="3">
    <source>
        <dbReference type="ARBA" id="ARBA00011245"/>
    </source>
</evidence>
<organism evidence="8 9">
    <name type="scientific">Methylococcus capsulatus</name>
    <dbReference type="NCBI Taxonomy" id="414"/>
    <lineage>
        <taxon>Bacteria</taxon>
        <taxon>Pseudomonadati</taxon>
        <taxon>Pseudomonadota</taxon>
        <taxon>Gammaproteobacteria</taxon>
        <taxon>Methylococcales</taxon>
        <taxon>Methylococcaceae</taxon>
        <taxon>Methylococcus</taxon>
    </lineage>
</organism>
<dbReference type="SUPFAM" id="SSF55811">
    <property type="entry name" value="Nudix"/>
    <property type="match status" value="1"/>
</dbReference>
<comment type="cofactor">
    <cofactor evidence="1 6">
        <name>Mg(2+)</name>
        <dbReference type="ChEBI" id="CHEBI:18420"/>
    </cofactor>
</comment>
<evidence type="ECO:0000259" key="7">
    <source>
        <dbReference type="PROSITE" id="PS51462"/>
    </source>
</evidence>
<dbReference type="Proteomes" id="UP001158598">
    <property type="component" value="Chromosome"/>
</dbReference>
<dbReference type="Pfam" id="PF00293">
    <property type="entry name" value="NUDIX"/>
    <property type="match status" value="1"/>
</dbReference>
<dbReference type="PANTHER" id="PTHR43222:SF11">
    <property type="entry name" value="PHOSPHATASE NUDJ"/>
    <property type="match status" value="1"/>
</dbReference>
<keyword evidence="6" id="KW-0460">Magnesium</keyword>
<evidence type="ECO:0000313" key="9">
    <source>
        <dbReference type="Proteomes" id="UP001158598"/>
    </source>
</evidence>
<dbReference type="GO" id="GO:0017111">
    <property type="term" value="F:ribonucleoside triphosphate phosphatase activity"/>
    <property type="evidence" value="ECO:0007669"/>
    <property type="project" value="InterPro"/>
</dbReference>
<protein>
    <recommendedName>
        <fullName evidence="4 6">Phosphatase NudJ</fullName>
        <ecNumber evidence="6">3.6.1.-</ecNumber>
    </recommendedName>
</protein>
<comment type="similarity">
    <text evidence="2 6">Belongs to the Nudix hydrolase family. NudJ subfamily.</text>
</comment>
<gene>
    <name evidence="6 8" type="primary">nudJ</name>
    <name evidence="8" type="ORF">MCNOR_2847</name>
</gene>
<feature type="domain" description="Nudix hydrolase" evidence="7">
    <location>
        <begin position="10"/>
        <end position="140"/>
    </location>
</feature>
<dbReference type="InterPro" id="IPR000086">
    <property type="entry name" value="NUDIX_hydrolase_dom"/>
</dbReference>
<evidence type="ECO:0000256" key="4">
    <source>
        <dbReference type="ARBA" id="ARBA00015552"/>
    </source>
</evidence>
<dbReference type="PROSITE" id="PS51462">
    <property type="entry name" value="NUDIX"/>
    <property type="match status" value="1"/>
</dbReference>
<comment type="subunit">
    <text evidence="3 6">Monomer.</text>
</comment>
<dbReference type="EC" id="3.6.1.-" evidence="6"/>